<feature type="region of interest" description="Disordered" evidence="4">
    <location>
        <begin position="62"/>
        <end position="82"/>
    </location>
</feature>
<dbReference type="InterPro" id="IPR009088">
    <property type="entry name" value="TFIIA_b-brl"/>
</dbReference>
<dbReference type="SUPFAM" id="SSF50784">
    <property type="entry name" value="Transcription factor IIA (TFIIA), beta-barrel domain"/>
    <property type="match status" value="1"/>
</dbReference>
<dbReference type="Gene3D" id="2.30.18.10">
    <property type="entry name" value="Transcription factor IIA (TFIIA), beta-barrel domain"/>
    <property type="match status" value="1"/>
</dbReference>
<comment type="caution">
    <text evidence="5">The sequence shown here is derived from an EMBL/GenBank/DDBJ whole genome shotgun (WGS) entry which is preliminary data.</text>
</comment>
<evidence type="ECO:0000313" key="5">
    <source>
        <dbReference type="EMBL" id="KFG34032.1"/>
    </source>
</evidence>
<evidence type="ECO:0000256" key="2">
    <source>
        <dbReference type="ARBA" id="ARBA00023163"/>
    </source>
</evidence>
<evidence type="ECO:0000256" key="3">
    <source>
        <dbReference type="ARBA" id="ARBA00023242"/>
    </source>
</evidence>
<organism evidence="5 6">
    <name type="scientific">Toxoplasma gondii GAB2-2007-GAL-DOM2</name>
    <dbReference type="NCBI Taxonomy" id="1130820"/>
    <lineage>
        <taxon>Eukaryota</taxon>
        <taxon>Sar</taxon>
        <taxon>Alveolata</taxon>
        <taxon>Apicomplexa</taxon>
        <taxon>Conoidasida</taxon>
        <taxon>Coccidia</taxon>
        <taxon>Eucoccidiorida</taxon>
        <taxon>Eimeriorina</taxon>
        <taxon>Sarcocystidae</taxon>
        <taxon>Toxoplasma</taxon>
    </lineage>
</organism>
<dbReference type="Proteomes" id="UP000028837">
    <property type="component" value="Unassembled WGS sequence"/>
</dbReference>
<dbReference type="VEuPathDB" id="ToxoDB:TGDOM2_259580"/>
<dbReference type="GO" id="GO:0005672">
    <property type="term" value="C:transcription factor TFIIA complex"/>
    <property type="evidence" value="ECO:0007669"/>
    <property type="project" value="InterPro"/>
</dbReference>
<evidence type="ECO:0000256" key="1">
    <source>
        <dbReference type="ARBA" id="ARBA00004123"/>
    </source>
</evidence>
<keyword evidence="3" id="KW-0539">Nucleus</keyword>
<gene>
    <name evidence="5" type="ORF">TGDOM2_259580</name>
</gene>
<reference evidence="5 6" key="1">
    <citation type="submission" date="2014-02" db="EMBL/GenBank/DDBJ databases">
        <authorList>
            <person name="Sibley D."/>
            <person name="Venepally P."/>
            <person name="Karamycheva S."/>
            <person name="Hadjithomas M."/>
            <person name="Khan A."/>
            <person name="Brunk B."/>
            <person name="Roos D."/>
            <person name="Caler E."/>
            <person name="Lorenzi H."/>
        </authorList>
    </citation>
    <scope>NUCLEOTIDE SEQUENCE [LARGE SCALE GENOMIC DNA]</scope>
    <source>
        <strain evidence="5 6">GAB2-2007-GAL-DOM2</strain>
    </source>
</reference>
<dbReference type="AlphaFoldDB" id="A0A086JPG4"/>
<proteinExistence type="predicted"/>
<accession>A0A086JPG4</accession>
<keyword evidence="2" id="KW-0804">Transcription</keyword>
<evidence type="ECO:0000256" key="4">
    <source>
        <dbReference type="SAM" id="MobiDB-lite"/>
    </source>
</evidence>
<dbReference type="OrthoDB" id="6275927at2759"/>
<dbReference type="GO" id="GO:0006367">
    <property type="term" value="P:transcription initiation at RNA polymerase II promoter"/>
    <property type="evidence" value="ECO:0007669"/>
    <property type="project" value="InterPro"/>
</dbReference>
<comment type="subcellular location">
    <subcellularLocation>
        <location evidence="1">Nucleus</location>
    </subcellularLocation>
</comment>
<evidence type="ECO:0000313" key="6">
    <source>
        <dbReference type="Proteomes" id="UP000028837"/>
    </source>
</evidence>
<protein>
    <submittedName>
        <fullName evidence="5">Putative cytidine and deoxycytidylate deaminase family, related protein</fullName>
    </submittedName>
</protein>
<name>A0A086JPG4_TOXGO</name>
<dbReference type="EMBL" id="AHZU02001283">
    <property type="protein sequence ID" value="KFG34032.1"/>
    <property type="molecule type" value="Genomic_DNA"/>
</dbReference>
<sequence length="208" mass="23022">MSLSRTIPASPVEAVYFSIVDCLHRDLEAGNFSTIDEETAAAFVAAWKEGIKSRLANPSPLSARVESRSQRRRTTSVIHNSDQPVRHRYTALPEDDDDFEDANVDQPTEAALQDSLGVYLSEEEITFLTSEGGRTPPLLDDLTDVDVRESVQGHIIGTFERVTRPAETGKRLSGVRPACWTLTLNNGVMKVAGREFAFDRLEAEVKES</sequence>